<keyword evidence="4" id="KW-1185">Reference proteome</keyword>
<sequence>MQVALHKNARTTPAVRRELQLSSKSKSDRELAQEYGLNRATVHKWRNRDNTNDASHCPHRLKTTLSPAQEIVVVHLRQTLLLSLDDLLAVTREFINANVSRSGLDRCLRRHGVSNLKALMPKAEDSSKPLKKFKNYEPGFVHVDVKYLPQMPDETHRRYLFVAIDRATRWVYLELLDDKTAASASAFLNRLTAHAPFKIEYVLTDNGKEFTDRFCATGERKPTGFHAFDQRCTEHGIQHRLITPRRPQTNGMVERFNGRIADVLATTHFNSAHQLEQTLINYARVYNHQIPQKALGHISPVQSLKNWQRQCPERFNKRVYNLTGLD</sequence>
<dbReference type="InterPro" id="IPR012337">
    <property type="entry name" value="RNaseH-like_sf"/>
</dbReference>
<comment type="caution">
    <text evidence="3">The sequence shown here is derived from an EMBL/GenBank/DDBJ whole genome shotgun (WGS) entry which is preliminary data.</text>
</comment>
<evidence type="ECO:0000259" key="2">
    <source>
        <dbReference type="PROSITE" id="PS50994"/>
    </source>
</evidence>
<feature type="domain" description="Integrase catalytic" evidence="2">
    <location>
        <begin position="125"/>
        <end position="308"/>
    </location>
</feature>
<dbReference type="PANTHER" id="PTHR35004">
    <property type="entry name" value="TRANSPOSASE RV3428C-RELATED"/>
    <property type="match status" value="1"/>
</dbReference>
<dbReference type="NCBIfam" id="NF033577">
    <property type="entry name" value="transpos_IS481"/>
    <property type="match status" value="1"/>
</dbReference>
<dbReference type="InterPro" id="IPR036397">
    <property type="entry name" value="RNaseH_sf"/>
</dbReference>
<feature type="non-terminal residue" evidence="3">
    <location>
        <position position="326"/>
    </location>
</feature>
<evidence type="ECO:0000313" key="3">
    <source>
        <dbReference type="EMBL" id="MBB1127428.1"/>
    </source>
</evidence>
<proteinExistence type="predicted"/>
<evidence type="ECO:0000313" key="4">
    <source>
        <dbReference type="Proteomes" id="UP000548632"/>
    </source>
</evidence>
<dbReference type="SUPFAM" id="SSF53098">
    <property type="entry name" value="Ribonuclease H-like"/>
    <property type="match status" value="1"/>
</dbReference>
<dbReference type="InterPro" id="IPR047656">
    <property type="entry name" value="IS481-like_transpos"/>
</dbReference>
<name>A0A839HLN7_9GAMM</name>
<dbReference type="Pfam" id="PF00665">
    <property type="entry name" value="rve"/>
    <property type="match status" value="1"/>
</dbReference>
<dbReference type="EMBL" id="JABVCQ010000080">
    <property type="protein sequence ID" value="MBB1127428.1"/>
    <property type="molecule type" value="Genomic_DNA"/>
</dbReference>
<protein>
    <submittedName>
        <fullName evidence="3">IS481 family transposase</fullName>
    </submittedName>
</protein>
<dbReference type="PROSITE" id="PS50994">
    <property type="entry name" value="INTEGRASE"/>
    <property type="match status" value="1"/>
</dbReference>
<dbReference type="InterPro" id="IPR009057">
    <property type="entry name" value="Homeodomain-like_sf"/>
</dbReference>
<gene>
    <name evidence="3" type="ORF">HUK38_14590</name>
</gene>
<dbReference type="GO" id="GO:0003676">
    <property type="term" value="F:nucleic acid binding"/>
    <property type="evidence" value="ECO:0007669"/>
    <property type="project" value="InterPro"/>
</dbReference>
<dbReference type="AlphaFoldDB" id="A0A839HLN7"/>
<evidence type="ECO:0000256" key="1">
    <source>
        <dbReference type="SAM" id="MobiDB-lite"/>
    </source>
</evidence>
<dbReference type="PANTHER" id="PTHR35004:SF6">
    <property type="entry name" value="TRANSPOSASE"/>
    <property type="match status" value="1"/>
</dbReference>
<reference evidence="3 4" key="1">
    <citation type="journal article" date="2020" name="Arch. Microbiol.">
        <title>The genome sequence of the giant phototrophic gammaproteobacterium Thiospirillum jenense gives insight into its physiological properties and phylogenetic relationships.</title>
        <authorList>
            <person name="Imhoff J.F."/>
            <person name="Meyer T.E."/>
            <person name="Kyndt J.A."/>
        </authorList>
    </citation>
    <scope>NUCLEOTIDE SEQUENCE [LARGE SCALE GENOMIC DNA]</scope>
    <source>
        <strain evidence="3 4">DSM 216</strain>
    </source>
</reference>
<feature type="region of interest" description="Disordered" evidence="1">
    <location>
        <begin position="1"/>
        <end position="23"/>
    </location>
</feature>
<organism evidence="3 4">
    <name type="scientific">Thiospirillum jenense</name>
    <dbReference type="NCBI Taxonomy" id="1653858"/>
    <lineage>
        <taxon>Bacteria</taxon>
        <taxon>Pseudomonadati</taxon>
        <taxon>Pseudomonadota</taxon>
        <taxon>Gammaproteobacteria</taxon>
        <taxon>Chromatiales</taxon>
        <taxon>Chromatiaceae</taxon>
        <taxon>Thiospirillum</taxon>
    </lineage>
</organism>
<dbReference type="Proteomes" id="UP000548632">
    <property type="component" value="Unassembled WGS sequence"/>
</dbReference>
<dbReference type="Gene3D" id="3.30.420.10">
    <property type="entry name" value="Ribonuclease H-like superfamily/Ribonuclease H"/>
    <property type="match status" value="1"/>
</dbReference>
<dbReference type="SUPFAM" id="SSF46689">
    <property type="entry name" value="Homeodomain-like"/>
    <property type="match status" value="1"/>
</dbReference>
<dbReference type="RefSeq" id="WP_182585043.1">
    <property type="nucleotide sequence ID" value="NZ_JABVCQ010000080.1"/>
</dbReference>
<accession>A0A839HLN7</accession>
<dbReference type="InterPro" id="IPR001584">
    <property type="entry name" value="Integrase_cat-core"/>
</dbReference>
<dbReference type="GO" id="GO:0015074">
    <property type="term" value="P:DNA integration"/>
    <property type="evidence" value="ECO:0007669"/>
    <property type="project" value="InterPro"/>
</dbReference>